<organism evidence="2 3">
    <name type="scientific">Lactococcus taiwanensis</name>
    <dbReference type="NCBI Taxonomy" id="1151742"/>
    <lineage>
        <taxon>Bacteria</taxon>
        <taxon>Bacillati</taxon>
        <taxon>Bacillota</taxon>
        <taxon>Bacilli</taxon>
        <taxon>Lactobacillales</taxon>
        <taxon>Streptococcaceae</taxon>
        <taxon>Lactococcus</taxon>
    </lineage>
</organism>
<dbReference type="RefSeq" id="WP_155724404.1">
    <property type="nucleotide sequence ID" value="NZ_CP070872.1"/>
</dbReference>
<dbReference type="EMBL" id="CP070872">
    <property type="protein sequence ID" value="QSE76468.1"/>
    <property type="molecule type" value="Genomic_DNA"/>
</dbReference>
<keyword evidence="1" id="KW-1133">Transmembrane helix</keyword>
<name>A0AA45QR02_9LACT</name>
<gene>
    <name evidence="2" type="ORF">JW886_08380</name>
</gene>
<proteinExistence type="predicted"/>
<protein>
    <submittedName>
        <fullName evidence="2">Uncharacterized protein</fullName>
    </submittedName>
</protein>
<sequence length="58" mass="6477">MQKNKINIDVSSGLYFTGFLLASGMKYAESGGQLFTAVLHGLMSWAYVGYWVVDFLIH</sequence>
<dbReference type="Proteomes" id="UP000663608">
    <property type="component" value="Chromosome"/>
</dbReference>
<dbReference type="AlphaFoldDB" id="A0AA45QR02"/>
<evidence type="ECO:0000313" key="2">
    <source>
        <dbReference type="EMBL" id="QSE76468.1"/>
    </source>
</evidence>
<accession>A0AA45QR02</accession>
<dbReference type="KEGG" id="lti:JW886_08380"/>
<evidence type="ECO:0000313" key="3">
    <source>
        <dbReference type="Proteomes" id="UP000663608"/>
    </source>
</evidence>
<keyword evidence="3" id="KW-1185">Reference proteome</keyword>
<keyword evidence="1" id="KW-0472">Membrane</keyword>
<keyword evidence="1" id="KW-0812">Transmembrane</keyword>
<evidence type="ECO:0000256" key="1">
    <source>
        <dbReference type="SAM" id="Phobius"/>
    </source>
</evidence>
<feature type="transmembrane region" description="Helical" evidence="1">
    <location>
        <begin position="34"/>
        <end position="53"/>
    </location>
</feature>
<reference evidence="2 3" key="1">
    <citation type="submission" date="2021-02" db="EMBL/GenBank/DDBJ databases">
        <title>Complete genome sequence of Lactococcus lactis strain K_LL004.</title>
        <authorList>
            <person name="Kim H.B."/>
        </authorList>
    </citation>
    <scope>NUCLEOTIDE SEQUENCE [LARGE SCALE GENOMIC DNA]</scope>
    <source>
        <strain evidence="2 3">K_LL004</strain>
    </source>
</reference>